<dbReference type="PATRIC" id="fig|565050.3.peg.1582"/>
<dbReference type="AlphaFoldDB" id="A0A0H3C9V4"/>
<name>A0A0H3C9V4_CAUVN</name>
<reference evidence="2 3" key="1">
    <citation type="journal article" date="2010" name="J. Bacteriol.">
        <title>The genetic basis of laboratory adaptation in Caulobacter crescentus.</title>
        <authorList>
            <person name="Marks M.E."/>
            <person name="Castro-Rojas C.M."/>
            <person name="Teiling C."/>
            <person name="Du L."/>
            <person name="Kapatral V."/>
            <person name="Walunas T.L."/>
            <person name="Crosson S."/>
        </authorList>
    </citation>
    <scope>NUCLEOTIDE SEQUENCE [LARGE SCALE GENOMIC DNA]</scope>
    <source>
        <strain evidence="3">NA1000 / CB15N</strain>
    </source>
</reference>
<feature type="signal peptide" evidence="1">
    <location>
        <begin position="1"/>
        <end position="25"/>
    </location>
</feature>
<dbReference type="HOGENOM" id="CLU_1381945_0_0_5"/>
<evidence type="ECO:0000256" key="1">
    <source>
        <dbReference type="SAM" id="SignalP"/>
    </source>
</evidence>
<evidence type="ECO:0008006" key="4">
    <source>
        <dbReference type="Google" id="ProtNLM"/>
    </source>
</evidence>
<dbReference type="Gene3D" id="2.60.120.260">
    <property type="entry name" value="Galactose-binding domain-like"/>
    <property type="match status" value="1"/>
</dbReference>
<dbReference type="RefSeq" id="WP_010919409.1">
    <property type="nucleotide sequence ID" value="NC_011916.1"/>
</dbReference>
<dbReference type="EMBL" id="CP001340">
    <property type="protein sequence ID" value="ACL95069.1"/>
    <property type="molecule type" value="Genomic_DNA"/>
</dbReference>
<organism evidence="2 3">
    <name type="scientific">Caulobacter vibrioides (strain NA1000 / CB15N)</name>
    <name type="common">Caulobacter crescentus</name>
    <dbReference type="NCBI Taxonomy" id="565050"/>
    <lineage>
        <taxon>Bacteria</taxon>
        <taxon>Pseudomonadati</taxon>
        <taxon>Pseudomonadota</taxon>
        <taxon>Alphaproteobacteria</taxon>
        <taxon>Caulobacterales</taxon>
        <taxon>Caulobacteraceae</taxon>
        <taxon>Caulobacter</taxon>
    </lineage>
</organism>
<gene>
    <name evidence="2" type="ordered locus">CCNA_01604</name>
</gene>
<dbReference type="OrthoDB" id="7561968at2"/>
<dbReference type="Proteomes" id="UP000001364">
    <property type="component" value="Chromosome"/>
</dbReference>
<evidence type="ECO:0000313" key="2">
    <source>
        <dbReference type="EMBL" id="ACL95069.1"/>
    </source>
</evidence>
<keyword evidence="1" id="KW-0732">Signal</keyword>
<dbReference type="SMR" id="A0A0H3C9V4"/>
<sequence length="197" mass="20147">MKWKLLYIALAALALAIGAASPGLARQSSDGDILQKAINKPSATWGVYGAGQKNAPIKDKTVQGGGATKVEVQGAGANPWDVSASQPLTGNISKGDVLLVAFWAKAEAVDGGPASADIPAVRIQQSAAPYDAAMQGRIKVGGEWKMYTVPGRALIDIPAGAGAVGLHLASAKQTVLLGALFVLNFGPDYDLRKLTGG</sequence>
<dbReference type="GeneID" id="7331582"/>
<evidence type="ECO:0000313" key="3">
    <source>
        <dbReference type="Proteomes" id="UP000001364"/>
    </source>
</evidence>
<accession>A0A0H3C9V4</accession>
<proteinExistence type="predicted"/>
<keyword evidence="3" id="KW-1185">Reference proteome</keyword>
<feature type="chain" id="PRO_5002606306" description="CBM-cenC domain-containing protein" evidence="1">
    <location>
        <begin position="26"/>
        <end position="197"/>
    </location>
</feature>
<dbReference type="SUPFAM" id="SSF49785">
    <property type="entry name" value="Galactose-binding domain-like"/>
    <property type="match status" value="1"/>
</dbReference>
<dbReference type="KEGG" id="ccs:CCNA_01604"/>
<dbReference type="InterPro" id="IPR008979">
    <property type="entry name" value="Galactose-bd-like_sf"/>
</dbReference>
<dbReference type="RefSeq" id="YP_002516977.1">
    <property type="nucleotide sequence ID" value="NC_011916.1"/>
</dbReference>
<protein>
    <recommendedName>
        <fullName evidence="4">CBM-cenC domain-containing protein</fullName>
    </recommendedName>
</protein>